<dbReference type="PATRIC" id="fig|189381.12.peg.1856"/>
<dbReference type="AlphaFoldDB" id="A0A0M0GTB9"/>
<feature type="transmembrane region" description="Helical" evidence="1">
    <location>
        <begin position="101"/>
        <end position="126"/>
    </location>
</feature>
<evidence type="ECO:0000313" key="2">
    <source>
        <dbReference type="EMBL" id="KON92732.1"/>
    </source>
</evidence>
<protein>
    <submittedName>
        <fullName evidence="2">ABC transporter permease</fullName>
    </submittedName>
</protein>
<keyword evidence="3" id="KW-1185">Reference proteome</keyword>
<dbReference type="EMBL" id="LGUE01000001">
    <property type="protein sequence ID" value="KON92732.1"/>
    <property type="molecule type" value="Genomic_DNA"/>
</dbReference>
<proteinExistence type="predicted"/>
<feature type="transmembrane region" description="Helical" evidence="1">
    <location>
        <begin position="132"/>
        <end position="152"/>
    </location>
</feature>
<keyword evidence="1" id="KW-0812">Transmembrane</keyword>
<evidence type="ECO:0000313" key="3">
    <source>
        <dbReference type="Proteomes" id="UP000037405"/>
    </source>
</evidence>
<keyword evidence="1" id="KW-1133">Transmembrane helix</keyword>
<reference evidence="3" key="1">
    <citation type="submission" date="2015-07" db="EMBL/GenBank/DDBJ databases">
        <title>Fjat-14235 jcm11544.</title>
        <authorList>
            <person name="Liu B."/>
            <person name="Wang J."/>
            <person name="Zhu Y."/>
            <person name="Liu G."/>
            <person name="Chen Q."/>
            <person name="Chen Z."/>
            <person name="Lan J."/>
            <person name="Che J."/>
            <person name="Ge C."/>
            <person name="Shi H."/>
            <person name="Pan Z."/>
            <person name="Liu X."/>
        </authorList>
    </citation>
    <scope>NUCLEOTIDE SEQUENCE [LARGE SCALE GENOMIC DNA]</scope>
    <source>
        <strain evidence="3">JCM 11544</strain>
    </source>
</reference>
<feature type="transmembrane region" description="Helical" evidence="1">
    <location>
        <begin position="31"/>
        <end position="49"/>
    </location>
</feature>
<feature type="transmembrane region" description="Helical" evidence="1">
    <location>
        <begin position="280"/>
        <end position="299"/>
    </location>
</feature>
<feature type="transmembrane region" description="Helical" evidence="1">
    <location>
        <begin position="190"/>
        <end position="208"/>
    </location>
</feature>
<organism evidence="2 3">
    <name type="scientific">Rossellomorea marisflavi</name>
    <dbReference type="NCBI Taxonomy" id="189381"/>
    <lineage>
        <taxon>Bacteria</taxon>
        <taxon>Bacillati</taxon>
        <taxon>Bacillota</taxon>
        <taxon>Bacilli</taxon>
        <taxon>Bacillales</taxon>
        <taxon>Bacillaceae</taxon>
        <taxon>Rossellomorea</taxon>
    </lineage>
</organism>
<feature type="transmembrane region" description="Helical" evidence="1">
    <location>
        <begin position="61"/>
        <end position="80"/>
    </location>
</feature>
<name>A0A0M0GTB9_9BACI</name>
<feature type="transmembrane region" description="Helical" evidence="1">
    <location>
        <begin position="305"/>
        <end position="326"/>
    </location>
</feature>
<comment type="caution">
    <text evidence="2">The sequence shown here is derived from an EMBL/GenBank/DDBJ whole genome shotgun (WGS) entry which is preliminary data.</text>
</comment>
<dbReference type="InterPro" id="IPR010288">
    <property type="entry name" value="EcsB_ABC"/>
</dbReference>
<dbReference type="Proteomes" id="UP000037405">
    <property type="component" value="Unassembled WGS sequence"/>
</dbReference>
<dbReference type="PIRSF" id="PIRSF037259">
    <property type="entry name" value="EcsB_ABC"/>
    <property type="match status" value="1"/>
</dbReference>
<dbReference type="OrthoDB" id="2447941at2"/>
<gene>
    <name evidence="2" type="ORF">AF331_08425</name>
</gene>
<feature type="transmembrane region" description="Helical" evidence="1">
    <location>
        <begin position="164"/>
        <end position="184"/>
    </location>
</feature>
<accession>A0A0M0GTB9</accession>
<dbReference type="STRING" id="189381.GCA_900166615_02567"/>
<dbReference type="GO" id="GO:0016020">
    <property type="term" value="C:membrane"/>
    <property type="evidence" value="ECO:0007669"/>
    <property type="project" value="InterPro"/>
</dbReference>
<feature type="transmembrane region" description="Helical" evidence="1">
    <location>
        <begin position="347"/>
        <end position="368"/>
    </location>
</feature>
<sequence length="409" mass="47546">MNNVNGIWKQRVTEYTLELQKYLKYMFNDHLLFVLIFAFGGGAYTYNQWVKTLEPSFPAPLIMAVILGLVLAWSPVYTFLREADAVFLLPLEKKLKGYFTKSLWVSFAFQSYIQLIVLAAMMPMYVAVTGKGFGTFFPLLIIVLAVKWWNLLMRWQILRFQERSVHFTDSFFRFLLSGSIMYLILSGAHLWVIATIAVIQLLYVGYFMQVAKGKNLKWDLLITLEQQRMLMFYRMANMFTDVPKLKGKVHRRKWLDALLPNTMDQGKSYRYLYIRSLVRTSEYSGLYIRLTLIGAVLIYSNTSLIFSVIAGLLFMYLTGFQLIPLFKRFDYKIWVLLYPVPRKLKESSFQTVIMQALIIQAFVLSIPLIVRGEWLGGVIVLAAGCVFSLLFSRHYLVGRLKKMQDPLHS</sequence>
<keyword evidence="1" id="KW-0472">Membrane</keyword>
<dbReference type="Pfam" id="PF05975">
    <property type="entry name" value="EcsB"/>
    <property type="match status" value="1"/>
</dbReference>
<feature type="transmembrane region" description="Helical" evidence="1">
    <location>
        <begin position="374"/>
        <end position="392"/>
    </location>
</feature>
<dbReference type="RefSeq" id="WP_053427841.1">
    <property type="nucleotide sequence ID" value="NZ_LGUE01000001.1"/>
</dbReference>
<evidence type="ECO:0000256" key="1">
    <source>
        <dbReference type="SAM" id="Phobius"/>
    </source>
</evidence>